<keyword evidence="3" id="KW-1133">Transmembrane helix</keyword>
<dbReference type="Pfam" id="PF04893">
    <property type="entry name" value="Yip1"/>
    <property type="match status" value="1"/>
</dbReference>
<evidence type="ECO:0000259" key="5">
    <source>
        <dbReference type="Pfam" id="PF04893"/>
    </source>
</evidence>
<gene>
    <name evidence="6" type="ORF">BG04_3112</name>
</gene>
<evidence type="ECO:0000313" key="6">
    <source>
        <dbReference type="EMBL" id="AJI21405.1"/>
    </source>
</evidence>
<organism evidence="6 7">
    <name type="scientific">Priestia megaterium (strain ATCC 14581 / DSM 32 / CCUG 1817 / JCM 2506 / NBRC 15308 / NCIMB 9376 / NCTC 10342 / NRRL B-14308 / VKM B-512 / Ford 19)</name>
    <name type="common">Bacillus megaterium</name>
    <dbReference type="NCBI Taxonomy" id="1348623"/>
    <lineage>
        <taxon>Bacteria</taxon>
        <taxon>Bacillati</taxon>
        <taxon>Bacillota</taxon>
        <taxon>Bacilli</taxon>
        <taxon>Bacillales</taxon>
        <taxon>Bacillaceae</taxon>
        <taxon>Priestia</taxon>
    </lineage>
</organism>
<dbReference type="GO" id="GO:0016020">
    <property type="term" value="C:membrane"/>
    <property type="evidence" value="ECO:0007669"/>
    <property type="project" value="UniProtKB-SubCell"/>
</dbReference>
<comment type="subcellular location">
    <subcellularLocation>
        <location evidence="1">Membrane</location>
        <topology evidence="1">Multi-pass membrane protein</topology>
    </subcellularLocation>
</comment>
<dbReference type="GeneID" id="93641176"/>
<reference evidence="6 7" key="1">
    <citation type="journal article" date="2015" name="Genome Announc.">
        <title>Complete genome sequences for 35 biothreat assay-relevant bacillus species.</title>
        <authorList>
            <person name="Johnson S.L."/>
            <person name="Daligault H.E."/>
            <person name="Davenport K.W."/>
            <person name="Jaissle J."/>
            <person name="Frey K.G."/>
            <person name="Ladner J.T."/>
            <person name="Broomall S.M."/>
            <person name="Bishop-Lilly K.A."/>
            <person name="Bruce D.C."/>
            <person name="Gibbons H.S."/>
            <person name="Coyne S.R."/>
            <person name="Lo C.C."/>
            <person name="Meincke L."/>
            <person name="Munk A.C."/>
            <person name="Koroleva G.I."/>
            <person name="Rosenzweig C.N."/>
            <person name="Palacios G.F."/>
            <person name="Redden C.L."/>
            <person name="Minogue T.D."/>
            <person name="Chain P.S."/>
        </authorList>
    </citation>
    <scope>NUCLEOTIDE SEQUENCE [LARGE SCALE GENOMIC DNA]</scope>
    <source>
        <strain evidence="7">ATCC 14581 / DSM 32 / JCM 2506 / NBRC 15308 / NCIMB 9376 / NCTC 10342 / NRRL B-14308 / VKM B-512</strain>
    </source>
</reference>
<proteinExistence type="predicted"/>
<protein>
    <submittedName>
        <fullName evidence="6">Yip1 domain protein</fullName>
    </submittedName>
</protein>
<dbReference type="EMBL" id="CP009920">
    <property type="protein sequence ID" value="AJI21405.1"/>
    <property type="molecule type" value="Genomic_DNA"/>
</dbReference>
<evidence type="ECO:0000256" key="2">
    <source>
        <dbReference type="ARBA" id="ARBA00022692"/>
    </source>
</evidence>
<evidence type="ECO:0000256" key="3">
    <source>
        <dbReference type="ARBA" id="ARBA00022989"/>
    </source>
</evidence>
<keyword evidence="4" id="KW-0472">Membrane</keyword>
<dbReference type="InterPro" id="IPR006977">
    <property type="entry name" value="Yip1_dom"/>
</dbReference>
<dbReference type="KEGG" id="bmeg:BG04_3112"/>
<evidence type="ECO:0000256" key="1">
    <source>
        <dbReference type="ARBA" id="ARBA00004141"/>
    </source>
</evidence>
<dbReference type="HOGENOM" id="CLU_098958_0_0_9"/>
<evidence type="ECO:0000313" key="7">
    <source>
        <dbReference type="Proteomes" id="UP000031829"/>
    </source>
</evidence>
<feature type="domain" description="Yip1" evidence="5">
    <location>
        <begin position="20"/>
        <end position="212"/>
    </location>
</feature>
<dbReference type="Proteomes" id="UP000031829">
    <property type="component" value="Chromosome"/>
</dbReference>
<dbReference type="AlphaFoldDB" id="A0A0B6A906"/>
<keyword evidence="2" id="KW-0812">Transmembrane</keyword>
<accession>A0A0B6A906</accession>
<name>A0A0B6A906_PRIM2</name>
<dbReference type="RefSeq" id="WP_034654215.1">
    <property type="nucleotide sequence ID" value="NZ_BCVB01000007.1"/>
</dbReference>
<evidence type="ECO:0000256" key="4">
    <source>
        <dbReference type="ARBA" id="ARBA00023136"/>
    </source>
</evidence>
<sequence length="228" mass="23509">MSTEVNVSSEVQEKGKPSIFGFITSPVVQFEKMKSSPVIWGPLLLILILTAATTILAVYTPQAKEALQQQKEAGIEVNSTFSMIGGTVGGVIAIVATLAFTSLILFLIAKLGTGKTTYRQMFSLNLFVTFITAIGQLINTGVAALAHTSANVTSLNGMVDAKGAMGGVFTSIEIFSIWGLILTAVGLQKVANVSKAASIITVIILFILGAAISGVGGAASEALKGAGL</sequence>